<protein>
    <submittedName>
        <fullName evidence="1">Thiol-disulfide oxidoreductase DCC</fullName>
    </submittedName>
</protein>
<dbReference type="OrthoDB" id="5294764at2"/>
<dbReference type="AlphaFoldDB" id="A0A210RW43"/>
<gene>
    <name evidence="1" type="ORF">B6A14_05010</name>
</gene>
<accession>A0A210RW43</accession>
<proteinExistence type="predicted"/>
<sequence>MNTLEKLTLFYDGACPLCQAEILFLSRRNQAGLLDFVDINSERFDSDKIGISCEQALAAMYGQHANGVLIQGVAVFPEAYRRANLPFLAWIFSRKLLQPILQVGYRFFAKNRHAISGLFGPAALSLVKATSPKSTS</sequence>
<keyword evidence="2" id="KW-1185">Reference proteome</keyword>
<dbReference type="PANTHER" id="PTHR34290">
    <property type="entry name" value="SI:CH73-390P7.2"/>
    <property type="match status" value="1"/>
</dbReference>
<dbReference type="InterPro" id="IPR044691">
    <property type="entry name" value="DCC1_Trx"/>
</dbReference>
<dbReference type="Pfam" id="PF04134">
    <property type="entry name" value="DCC1-like"/>
    <property type="match status" value="1"/>
</dbReference>
<evidence type="ECO:0000313" key="2">
    <source>
        <dbReference type="Proteomes" id="UP000196880"/>
    </source>
</evidence>
<dbReference type="Proteomes" id="UP000196880">
    <property type="component" value="Unassembled WGS sequence"/>
</dbReference>
<name>A0A210RW43_9BURK</name>
<organism evidence="1 2">
    <name type="scientific">Polynucleobacter hirudinilacicola</name>
    <dbReference type="NCBI Taxonomy" id="1743166"/>
    <lineage>
        <taxon>Bacteria</taxon>
        <taxon>Pseudomonadati</taxon>
        <taxon>Pseudomonadota</taxon>
        <taxon>Betaproteobacteria</taxon>
        <taxon>Burkholderiales</taxon>
        <taxon>Burkholderiaceae</taxon>
        <taxon>Polynucleobacter</taxon>
    </lineage>
</organism>
<comment type="caution">
    <text evidence="1">The sequence shown here is derived from an EMBL/GenBank/DDBJ whole genome shotgun (WGS) entry which is preliminary data.</text>
</comment>
<dbReference type="RefSeq" id="WP_087909371.1">
    <property type="nucleotide sequence ID" value="NZ_NAIA01000003.1"/>
</dbReference>
<dbReference type="InterPro" id="IPR007263">
    <property type="entry name" value="DCC1-like"/>
</dbReference>
<dbReference type="GO" id="GO:0015035">
    <property type="term" value="F:protein-disulfide reductase activity"/>
    <property type="evidence" value="ECO:0007669"/>
    <property type="project" value="InterPro"/>
</dbReference>
<evidence type="ECO:0000313" key="1">
    <source>
        <dbReference type="EMBL" id="OWF65174.1"/>
    </source>
</evidence>
<dbReference type="EMBL" id="NAIA01000003">
    <property type="protein sequence ID" value="OWF65174.1"/>
    <property type="molecule type" value="Genomic_DNA"/>
</dbReference>
<reference evidence="1 2" key="1">
    <citation type="submission" date="2017-03" db="EMBL/GenBank/DDBJ databases">
        <title>New species Polynucleobacter sp. MWH-EgelM1-30-B4.</title>
        <authorList>
            <person name="Hahn M.W."/>
        </authorList>
    </citation>
    <scope>NUCLEOTIDE SEQUENCE [LARGE SCALE GENOMIC DNA]</scope>
    <source>
        <strain evidence="1 2">MWH-EgelM1-30-B4</strain>
    </source>
</reference>
<dbReference type="PANTHER" id="PTHR34290:SF2">
    <property type="entry name" value="OS04G0668800 PROTEIN"/>
    <property type="match status" value="1"/>
</dbReference>